<accession>I4EQ41</accession>
<evidence type="ECO:0000259" key="1">
    <source>
        <dbReference type="PROSITE" id="PS51340"/>
    </source>
</evidence>
<dbReference type="GO" id="GO:0030170">
    <property type="term" value="F:pyridoxal phosphate binding"/>
    <property type="evidence" value="ECO:0007669"/>
    <property type="project" value="InterPro"/>
</dbReference>
<feature type="domain" description="MOSC" evidence="1">
    <location>
        <begin position="96"/>
        <end position="241"/>
    </location>
</feature>
<organism evidence="2 3">
    <name type="scientific">Modestobacter italicus (strain DSM 44449 / CECT 9708 / BC 501)</name>
    <dbReference type="NCBI Taxonomy" id="2732864"/>
    <lineage>
        <taxon>Bacteria</taxon>
        <taxon>Bacillati</taxon>
        <taxon>Actinomycetota</taxon>
        <taxon>Actinomycetes</taxon>
        <taxon>Geodermatophilales</taxon>
        <taxon>Geodermatophilaceae</taxon>
        <taxon>Modestobacter</taxon>
    </lineage>
</organism>
<evidence type="ECO:0000313" key="3">
    <source>
        <dbReference type="Proteomes" id="UP000006461"/>
    </source>
</evidence>
<dbReference type="SUPFAM" id="SSF50800">
    <property type="entry name" value="PK beta-barrel domain-like"/>
    <property type="match status" value="1"/>
</dbReference>
<protein>
    <recommendedName>
        <fullName evidence="1">MOSC domain-containing protein</fullName>
    </recommendedName>
</protein>
<dbReference type="Pfam" id="PF03473">
    <property type="entry name" value="MOSC"/>
    <property type="match status" value="1"/>
</dbReference>
<dbReference type="Pfam" id="PF03476">
    <property type="entry name" value="MOSC_N"/>
    <property type="match status" value="1"/>
</dbReference>
<dbReference type="InterPro" id="IPR005303">
    <property type="entry name" value="MOCOS_middle"/>
</dbReference>
<reference evidence="2 3" key="1">
    <citation type="journal article" date="2012" name="J. Bacteriol.">
        <title>Genome Sequence of Radiation-Resistant Modestobacter marinus Strain BC501, a Representative Actinobacterium That Thrives on Calcareous Stone Surfaces.</title>
        <authorList>
            <person name="Normand P."/>
            <person name="Gury J."/>
            <person name="Pujic P."/>
            <person name="Chouaia B."/>
            <person name="Crotti E."/>
            <person name="Brusetti L."/>
            <person name="Daffonchio D."/>
            <person name="Vacherie B."/>
            <person name="Barbe V."/>
            <person name="Medigue C."/>
            <person name="Calteau A."/>
            <person name="Ghodhbane-Gtari F."/>
            <person name="Essoussi I."/>
            <person name="Nouioui I."/>
            <person name="Abbassi-Ghozzi I."/>
            <person name="Gtari M."/>
        </authorList>
    </citation>
    <scope>NUCLEOTIDE SEQUENCE [LARGE SCALE GENOMIC DNA]</scope>
    <source>
        <strain evidence="3">BC 501</strain>
    </source>
</reference>
<dbReference type="AlphaFoldDB" id="I4EQ41"/>
<dbReference type="eggNOG" id="COG3217">
    <property type="taxonomic scope" value="Bacteria"/>
</dbReference>
<gene>
    <name evidence="2" type="ordered locus">MODMU_0032</name>
</gene>
<evidence type="ECO:0000313" key="2">
    <source>
        <dbReference type="EMBL" id="CCH85504.1"/>
    </source>
</evidence>
<keyword evidence="3" id="KW-1185">Reference proteome</keyword>
<dbReference type="EMBL" id="FO203431">
    <property type="protein sequence ID" value="CCH85504.1"/>
    <property type="molecule type" value="Genomic_DNA"/>
</dbReference>
<dbReference type="PROSITE" id="PS51340">
    <property type="entry name" value="MOSC"/>
    <property type="match status" value="1"/>
</dbReference>
<dbReference type="GO" id="GO:0003824">
    <property type="term" value="F:catalytic activity"/>
    <property type="evidence" value="ECO:0007669"/>
    <property type="project" value="InterPro"/>
</dbReference>
<dbReference type="OrthoDB" id="9793178at2"/>
<dbReference type="GO" id="GO:0030151">
    <property type="term" value="F:molybdenum ion binding"/>
    <property type="evidence" value="ECO:0007669"/>
    <property type="project" value="InterPro"/>
</dbReference>
<dbReference type="InterPro" id="IPR011037">
    <property type="entry name" value="Pyrv_Knase-like_insert_dom_sf"/>
</dbReference>
<dbReference type="STRING" id="477641.MODMU_0032"/>
<dbReference type="Proteomes" id="UP000006461">
    <property type="component" value="Chromosome"/>
</dbReference>
<name>I4EQ41_MODI5</name>
<dbReference type="HOGENOM" id="CLU_028286_4_0_11"/>
<dbReference type="KEGG" id="mmar:MODMU_0032"/>
<dbReference type="OMA" id="PETEWIG"/>
<proteinExistence type="predicted"/>
<sequence>MSGLRVRELWRFPVKSLLGERVERAEVGAEGLAGDRGWALFDVGTGFGLTARRVPELLFAAGRLRPDGTAEVVLPDGTATTDDAVLSRWAGRPVELRPATAVHGARRYENPDDAEDEEAARWDPFAGADGAFHDNADARVTLVSTGTLGGWDRRRFRANVVLDGAGEDELVGRHVRLGTAELDVVGRVPRCVMTTRPQAGGIGRDTAVLKTIHRERGGALAVGALVARPGVLAVGDTVVPA</sequence>
<dbReference type="InterPro" id="IPR005302">
    <property type="entry name" value="MoCF_Sase_C"/>
</dbReference>